<evidence type="ECO:0000256" key="1">
    <source>
        <dbReference type="SAM" id="MobiDB-lite"/>
    </source>
</evidence>
<sequence length="295" mass="31030">MPRLPLILALLTLSAALAQPAPVPTPTDLARERELTLRALSSDYGPVALDAQLLVGRLPPRPLGPLPVPPGGRLLGSVLRESRTPDAPSSQSVFYDSPAAPAQVRTALSTALAALGWTRFPGNPGPFGGGGFQAAEPPEYLAYYRLAQLVSLNAQVGRVGAVTRVTLSVTTDRNLREQLGFRERMGGEPQSNLPALRPPAGTTVQPSGTGGGGGSWSSFASVQSPLDLTGLLDTYGIQLKAAGWTLLNRSVTGKTVTSLWSFADRDRNELTGVLTVRENAPGQYSAQLASLAFRN</sequence>
<dbReference type="Proteomes" id="UP000236379">
    <property type="component" value="Unassembled WGS sequence"/>
</dbReference>
<dbReference type="RefSeq" id="WP_103314314.1">
    <property type="nucleotide sequence ID" value="NZ_PPPD01000005.1"/>
</dbReference>
<keyword evidence="2" id="KW-0732">Signal</keyword>
<organism evidence="3 4">
    <name type="scientific">Deinococcus koreensis</name>
    <dbReference type="NCBI Taxonomy" id="2054903"/>
    <lineage>
        <taxon>Bacteria</taxon>
        <taxon>Thermotogati</taxon>
        <taxon>Deinococcota</taxon>
        <taxon>Deinococci</taxon>
        <taxon>Deinococcales</taxon>
        <taxon>Deinococcaceae</taxon>
        <taxon>Deinococcus</taxon>
    </lineage>
</organism>
<protein>
    <submittedName>
        <fullName evidence="3">Uncharacterized protein</fullName>
    </submittedName>
</protein>
<proteinExistence type="predicted"/>
<accession>A0A2K3URV4</accession>
<dbReference type="OrthoDB" id="70077at2"/>
<comment type="caution">
    <text evidence="3">The sequence shown here is derived from an EMBL/GenBank/DDBJ whole genome shotgun (WGS) entry which is preliminary data.</text>
</comment>
<feature type="chain" id="PRO_5014363348" evidence="2">
    <location>
        <begin position="19"/>
        <end position="295"/>
    </location>
</feature>
<dbReference type="AlphaFoldDB" id="A0A2K3URV4"/>
<dbReference type="EMBL" id="PPPD01000005">
    <property type="protein sequence ID" value="PNY79276.1"/>
    <property type="molecule type" value="Genomic_DNA"/>
</dbReference>
<evidence type="ECO:0000313" key="4">
    <source>
        <dbReference type="Proteomes" id="UP000236379"/>
    </source>
</evidence>
<evidence type="ECO:0000256" key="2">
    <source>
        <dbReference type="SAM" id="SignalP"/>
    </source>
</evidence>
<feature type="signal peptide" evidence="2">
    <location>
        <begin position="1"/>
        <end position="18"/>
    </location>
</feature>
<reference evidence="3 4" key="1">
    <citation type="submission" date="2018-01" db="EMBL/GenBank/DDBJ databases">
        <title>Deinococcus koreensis sp. nov., a radiation-resistant bacterium isolated from river water.</title>
        <authorList>
            <person name="Choi A."/>
        </authorList>
    </citation>
    <scope>NUCLEOTIDE SEQUENCE [LARGE SCALE GENOMIC DNA]</scope>
    <source>
        <strain evidence="3 4">SJW1-2</strain>
    </source>
</reference>
<gene>
    <name evidence="3" type="ORF">CVO96_20405</name>
</gene>
<feature type="region of interest" description="Disordered" evidence="1">
    <location>
        <begin position="185"/>
        <end position="216"/>
    </location>
</feature>
<keyword evidence="4" id="KW-1185">Reference proteome</keyword>
<name>A0A2K3URV4_9DEIO</name>
<evidence type="ECO:0000313" key="3">
    <source>
        <dbReference type="EMBL" id="PNY79276.1"/>
    </source>
</evidence>